<sequence length="575" mass="65626">MRRNKTSVSVMSMSSKPSNEFEWAQRLARRLEQVLHVHPEKYQNGGAGVRICNSQKHSRQHSEGLVVPNVRSRSVEIQSPVMDGDDASGVLLSDDFRQSSPQRGTPNSSSGSPDYHDPLVTINVSGLRFQTFESTLARYPNSLLGDKLKRQKYFISEINEYFFDRHRTTFESILYIYQSGGRVKRPEIVPIDVFLREMRFFQMGDEILEEFWMAEGYEKPKEALMPENKTQRRIWELMEYPDSSLAARIIAFISIAVIAISIISFCWETVPSSDEKPLLLNNSSFFDAAKEEEKSHYNSPFFWLELACILWFTLELTLRFISCPSKWLFMTSILNIIDFVAIAPFFVNFFLSDSSSSKSNSSMSFAVLRVLRLVRVFRVFKLSRHSVGLQILGKTFRSSIQEFCLLIFFMAIALVLFASGMYFAEQGEPNSKFTSIPASFWFVLVTMTTVGYGDLVPLSPFGKVVGGMCALIGVLTLALPVPIIVANFKHFYRQENRLATMKTTSKDDDDGDYASKEFTQRPRALQMRCSSSSPEEVSLASTKRRSLSLQLNLSRRSPLPLNLKKISLEEHYLRN</sequence>
<feature type="transmembrane region" description="Helical" evidence="13">
    <location>
        <begin position="245"/>
        <end position="270"/>
    </location>
</feature>
<dbReference type="PANTHER" id="PTHR11537:SF113">
    <property type="entry name" value="POTASSIUM VOLTAGE-GATED CHANNEL PROTEIN SHAKER"/>
    <property type="match status" value="1"/>
</dbReference>
<evidence type="ECO:0000256" key="3">
    <source>
        <dbReference type="ARBA" id="ARBA00022538"/>
    </source>
</evidence>
<dbReference type="InterPro" id="IPR027359">
    <property type="entry name" value="Volt_channel_dom_sf"/>
</dbReference>
<keyword evidence="9" id="KW-0406">Ion transport</keyword>
<organism evidence="15 16">
    <name type="scientific">Caenorhabditis auriculariae</name>
    <dbReference type="NCBI Taxonomy" id="2777116"/>
    <lineage>
        <taxon>Eukaryota</taxon>
        <taxon>Metazoa</taxon>
        <taxon>Ecdysozoa</taxon>
        <taxon>Nematoda</taxon>
        <taxon>Chromadorea</taxon>
        <taxon>Rhabditida</taxon>
        <taxon>Rhabditina</taxon>
        <taxon>Rhabditomorpha</taxon>
        <taxon>Rhabditoidea</taxon>
        <taxon>Rhabditidae</taxon>
        <taxon>Peloderinae</taxon>
        <taxon>Caenorhabditis</taxon>
    </lineage>
</organism>
<evidence type="ECO:0000256" key="5">
    <source>
        <dbReference type="ARBA" id="ARBA00022826"/>
    </source>
</evidence>
<dbReference type="PRINTS" id="PR01496">
    <property type="entry name" value="SHAKERCHANEL"/>
</dbReference>
<evidence type="ECO:0000259" key="14">
    <source>
        <dbReference type="SMART" id="SM00225"/>
    </source>
</evidence>
<dbReference type="Pfam" id="PF02214">
    <property type="entry name" value="BTB_2"/>
    <property type="match status" value="1"/>
</dbReference>
<reference evidence="15" key="1">
    <citation type="submission" date="2020-10" db="EMBL/GenBank/DDBJ databases">
        <authorList>
            <person name="Kikuchi T."/>
        </authorList>
    </citation>
    <scope>NUCLEOTIDE SEQUENCE</scope>
    <source>
        <strain evidence="15">NKZ352</strain>
    </source>
</reference>
<dbReference type="GO" id="GO:0051260">
    <property type="term" value="P:protein homooligomerization"/>
    <property type="evidence" value="ECO:0007669"/>
    <property type="project" value="InterPro"/>
</dbReference>
<dbReference type="InterPro" id="IPR011333">
    <property type="entry name" value="SKP1/BTB/POZ_sf"/>
</dbReference>
<dbReference type="FunFam" id="1.20.120.350:FF:000071">
    <property type="entry name" value="Potassium voltage-gated channel protein shk-1"/>
    <property type="match status" value="1"/>
</dbReference>
<keyword evidence="11" id="KW-0407">Ion channel</keyword>
<keyword evidence="8 13" id="KW-1133">Transmembrane helix</keyword>
<dbReference type="GO" id="GO:0005251">
    <property type="term" value="F:delayed rectifier potassium channel activity"/>
    <property type="evidence" value="ECO:0007669"/>
    <property type="project" value="TreeGrafter"/>
</dbReference>
<keyword evidence="2" id="KW-0813">Transport</keyword>
<dbReference type="PRINTS" id="PR01491">
    <property type="entry name" value="KVCHANNEL"/>
</dbReference>
<dbReference type="FunFam" id="3.30.710.10:FF:000214">
    <property type="entry name" value="Potassium voltage-gated channel protein shk-1"/>
    <property type="match status" value="1"/>
</dbReference>
<keyword evidence="10 13" id="KW-0472">Membrane</keyword>
<keyword evidence="3" id="KW-0633">Potassium transport</keyword>
<name>A0A8S1HFY4_9PELO</name>
<dbReference type="SMART" id="SM00225">
    <property type="entry name" value="BTB"/>
    <property type="match status" value="1"/>
</dbReference>
<dbReference type="GO" id="GO:0001508">
    <property type="term" value="P:action potential"/>
    <property type="evidence" value="ECO:0007669"/>
    <property type="project" value="TreeGrafter"/>
</dbReference>
<evidence type="ECO:0000256" key="10">
    <source>
        <dbReference type="ARBA" id="ARBA00023136"/>
    </source>
</evidence>
<evidence type="ECO:0000313" key="16">
    <source>
        <dbReference type="Proteomes" id="UP000835052"/>
    </source>
</evidence>
<keyword evidence="7" id="KW-0630">Potassium</keyword>
<dbReference type="InterPro" id="IPR003131">
    <property type="entry name" value="T1-type_BTB"/>
</dbReference>
<dbReference type="EMBL" id="CAJGYM010000026">
    <property type="protein sequence ID" value="CAD6192270.1"/>
    <property type="molecule type" value="Genomic_DNA"/>
</dbReference>
<evidence type="ECO:0000256" key="12">
    <source>
        <dbReference type="SAM" id="MobiDB-lite"/>
    </source>
</evidence>
<feature type="transmembrane region" description="Helical" evidence="13">
    <location>
        <begin position="333"/>
        <end position="351"/>
    </location>
</feature>
<dbReference type="InterPro" id="IPR003968">
    <property type="entry name" value="K_chnl_volt-dep_Kv"/>
</dbReference>
<dbReference type="InterPro" id="IPR003972">
    <property type="entry name" value="K_chnl_volt-dep_Kv1"/>
</dbReference>
<keyword evidence="4 13" id="KW-0812">Transmembrane</keyword>
<dbReference type="Gene3D" id="1.20.120.350">
    <property type="entry name" value="Voltage-gated potassium channels. Chain C"/>
    <property type="match status" value="1"/>
</dbReference>
<dbReference type="InterPro" id="IPR000210">
    <property type="entry name" value="BTB/POZ_dom"/>
</dbReference>
<feature type="transmembrane region" description="Helical" evidence="13">
    <location>
        <begin position="464"/>
        <end position="488"/>
    </location>
</feature>
<keyword evidence="5" id="KW-0631">Potassium channel</keyword>
<feature type="region of interest" description="Disordered" evidence="12">
    <location>
        <begin position="78"/>
        <end position="116"/>
    </location>
</feature>
<dbReference type="Gene3D" id="1.10.287.70">
    <property type="match status" value="1"/>
</dbReference>
<feature type="transmembrane region" description="Helical" evidence="13">
    <location>
        <begin position="403"/>
        <end position="424"/>
    </location>
</feature>
<evidence type="ECO:0000313" key="15">
    <source>
        <dbReference type="EMBL" id="CAD6192270.1"/>
    </source>
</evidence>
<dbReference type="SUPFAM" id="SSF81324">
    <property type="entry name" value="Voltage-gated potassium channels"/>
    <property type="match status" value="1"/>
</dbReference>
<evidence type="ECO:0000256" key="11">
    <source>
        <dbReference type="ARBA" id="ARBA00023303"/>
    </source>
</evidence>
<evidence type="ECO:0000256" key="9">
    <source>
        <dbReference type="ARBA" id="ARBA00023065"/>
    </source>
</evidence>
<dbReference type="Proteomes" id="UP000835052">
    <property type="component" value="Unassembled WGS sequence"/>
</dbReference>
<protein>
    <recommendedName>
        <fullName evidence="14">BTB domain-containing protein</fullName>
    </recommendedName>
</protein>
<gene>
    <name evidence="15" type="ORF">CAUJ_LOCUS8189</name>
</gene>
<accession>A0A8S1HFY4</accession>
<dbReference type="Pfam" id="PF00520">
    <property type="entry name" value="Ion_trans"/>
    <property type="match status" value="1"/>
</dbReference>
<comment type="subcellular location">
    <subcellularLocation>
        <location evidence="1">Membrane</location>
        <topology evidence="1">Multi-pass membrane protein</topology>
    </subcellularLocation>
</comment>
<keyword evidence="16" id="KW-1185">Reference proteome</keyword>
<dbReference type="GO" id="GO:0008076">
    <property type="term" value="C:voltage-gated potassium channel complex"/>
    <property type="evidence" value="ECO:0007669"/>
    <property type="project" value="InterPro"/>
</dbReference>
<feature type="transmembrane region" description="Helical" evidence="13">
    <location>
        <begin position="301"/>
        <end position="321"/>
    </location>
</feature>
<evidence type="ECO:0000256" key="4">
    <source>
        <dbReference type="ARBA" id="ARBA00022692"/>
    </source>
</evidence>
<dbReference type="FunFam" id="1.10.287.70:FF:000011">
    <property type="entry name" value="Potassium channel, voltage-gated Shaw-related subfamily C, member 4"/>
    <property type="match status" value="1"/>
</dbReference>
<evidence type="ECO:0000256" key="2">
    <source>
        <dbReference type="ARBA" id="ARBA00022448"/>
    </source>
</evidence>
<feature type="domain" description="BTB" evidence="14">
    <location>
        <begin position="118"/>
        <end position="218"/>
    </location>
</feature>
<dbReference type="InterPro" id="IPR028325">
    <property type="entry name" value="VG_K_chnl"/>
</dbReference>
<keyword evidence="6" id="KW-0851">Voltage-gated channel</keyword>
<comment type="caution">
    <text evidence="15">The sequence shown here is derived from an EMBL/GenBank/DDBJ whole genome shotgun (WGS) entry which is preliminary data.</text>
</comment>
<proteinExistence type="predicted"/>
<evidence type="ECO:0000256" key="13">
    <source>
        <dbReference type="SAM" id="Phobius"/>
    </source>
</evidence>
<evidence type="ECO:0000256" key="8">
    <source>
        <dbReference type="ARBA" id="ARBA00022989"/>
    </source>
</evidence>
<dbReference type="SUPFAM" id="SSF54695">
    <property type="entry name" value="POZ domain"/>
    <property type="match status" value="1"/>
</dbReference>
<dbReference type="AlphaFoldDB" id="A0A8S1HFY4"/>
<evidence type="ECO:0000256" key="1">
    <source>
        <dbReference type="ARBA" id="ARBA00004141"/>
    </source>
</evidence>
<evidence type="ECO:0000256" key="7">
    <source>
        <dbReference type="ARBA" id="ARBA00022958"/>
    </source>
</evidence>
<evidence type="ECO:0000256" key="6">
    <source>
        <dbReference type="ARBA" id="ARBA00022882"/>
    </source>
</evidence>
<dbReference type="PRINTS" id="PR00169">
    <property type="entry name" value="KCHANNEL"/>
</dbReference>
<dbReference type="Gene3D" id="3.30.710.10">
    <property type="entry name" value="Potassium Channel Kv1.1, Chain A"/>
    <property type="match status" value="1"/>
</dbReference>
<dbReference type="InterPro" id="IPR005821">
    <property type="entry name" value="Ion_trans_dom"/>
</dbReference>
<dbReference type="OrthoDB" id="415460at2759"/>
<feature type="compositionally biased region" description="Polar residues" evidence="12">
    <location>
        <begin position="98"/>
        <end position="112"/>
    </location>
</feature>
<dbReference type="PANTHER" id="PTHR11537">
    <property type="entry name" value="VOLTAGE-GATED POTASSIUM CHANNEL"/>
    <property type="match status" value="1"/>
</dbReference>